<comment type="similarity">
    <text evidence="1">Belongs to the BolA/IbaG family.</text>
</comment>
<proteinExistence type="inferred from homology"/>
<dbReference type="PANTHER" id="PTHR12735:SF27">
    <property type="entry name" value="BOLA-LIKE PROTEIN 2"/>
    <property type="match status" value="1"/>
</dbReference>
<evidence type="ECO:0000256" key="1">
    <source>
        <dbReference type="RuleBase" id="RU003860"/>
    </source>
</evidence>
<sequence>MSEYNREYIADKLRKELDATYITVDDLSDGCGAKFQALIVSPKFESKSLLERHRMVNSILAEEMKSIHAFTQKTLTPEQWKKQKPQS</sequence>
<reference evidence="3" key="1">
    <citation type="submission" date="2025-08" db="UniProtKB">
        <authorList>
            <consortium name="RefSeq"/>
        </authorList>
    </citation>
    <scope>IDENTIFICATION</scope>
    <source>
        <tissue evidence="3">Muscle</tissue>
    </source>
</reference>
<evidence type="ECO:0000313" key="3">
    <source>
        <dbReference type="RefSeq" id="XP_013775796.1"/>
    </source>
</evidence>
<name>A0ABM1B6H7_LIMPO</name>
<keyword evidence="2" id="KW-1185">Reference proteome</keyword>
<dbReference type="InterPro" id="IPR036065">
    <property type="entry name" value="BolA-like_sf"/>
</dbReference>
<dbReference type="Gene3D" id="3.10.20.90">
    <property type="entry name" value="Phosphatidylinositol 3-kinase Catalytic Subunit, Chain A, domain 1"/>
    <property type="match status" value="1"/>
</dbReference>
<dbReference type="PIRSF" id="PIRSF003113">
    <property type="entry name" value="BolA"/>
    <property type="match status" value="1"/>
</dbReference>
<dbReference type="PANTHER" id="PTHR12735">
    <property type="entry name" value="BOLA-LIKE PROTEIN-RELATED"/>
    <property type="match status" value="1"/>
</dbReference>
<dbReference type="InterPro" id="IPR045115">
    <property type="entry name" value="BOL2"/>
</dbReference>
<dbReference type="GeneID" id="106460619"/>
<protein>
    <submittedName>
        <fullName evidence="3">BolA-like protein 2</fullName>
    </submittedName>
</protein>
<dbReference type="InterPro" id="IPR002634">
    <property type="entry name" value="BolA"/>
</dbReference>
<dbReference type="Proteomes" id="UP000694941">
    <property type="component" value="Unplaced"/>
</dbReference>
<dbReference type="RefSeq" id="XP_013775796.1">
    <property type="nucleotide sequence ID" value="XM_013920342.2"/>
</dbReference>
<dbReference type="SUPFAM" id="SSF82657">
    <property type="entry name" value="BolA-like"/>
    <property type="match status" value="1"/>
</dbReference>
<dbReference type="Pfam" id="PF01722">
    <property type="entry name" value="BolA"/>
    <property type="match status" value="1"/>
</dbReference>
<organism evidence="2 3">
    <name type="scientific">Limulus polyphemus</name>
    <name type="common">Atlantic horseshoe crab</name>
    <dbReference type="NCBI Taxonomy" id="6850"/>
    <lineage>
        <taxon>Eukaryota</taxon>
        <taxon>Metazoa</taxon>
        <taxon>Ecdysozoa</taxon>
        <taxon>Arthropoda</taxon>
        <taxon>Chelicerata</taxon>
        <taxon>Merostomata</taxon>
        <taxon>Xiphosura</taxon>
        <taxon>Limulidae</taxon>
        <taxon>Limulus</taxon>
    </lineage>
</organism>
<evidence type="ECO:0000313" key="2">
    <source>
        <dbReference type="Proteomes" id="UP000694941"/>
    </source>
</evidence>
<gene>
    <name evidence="3" type="primary">LOC106460619</name>
</gene>
<accession>A0ABM1B6H7</accession>